<proteinExistence type="predicted"/>
<comment type="caution">
    <text evidence="1">The sequence shown here is derived from an EMBL/GenBank/DDBJ whole genome shotgun (WGS) entry which is preliminary data.</text>
</comment>
<gene>
    <name evidence="1" type="ORF">AWN90_04215</name>
</gene>
<name>A0A164IX63_9NOCA</name>
<organism evidence="1 2">
    <name type="scientific">Nocardia terpenica</name>
    <dbReference type="NCBI Taxonomy" id="455432"/>
    <lineage>
        <taxon>Bacteria</taxon>
        <taxon>Bacillati</taxon>
        <taxon>Actinomycetota</taxon>
        <taxon>Actinomycetes</taxon>
        <taxon>Mycobacteriales</taxon>
        <taxon>Nocardiaceae</taxon>
        <taxon>Nocardia</taxon>
    </lineage>
</organism>
<accession>A0A164IX63</accession>
<keyword evidence="2" id="KW-1185">Reference proteome</keyword>
<dbReference type="AlphaFoldDB" id="A0A164IX63"/>
<reference evidence="1 2" key="1">
    <citation type="submission" date="2016-04" db="EMBL/GenBank/DDBJ databases">
        <authorList>
            <person name="Evans L.H."/>
            <person name="Alamgir A."/>
            <person name="Owens N."/>
            <person name="Weber N.D."/>
            <person name="Virtaneva K."/>
            <person name="Barbian K."/>
            <person name="Babar A."/>
            <person name="Rosenke K."/>
        </authorList>
    </citation>
    <scope>NUCLEOTIDE SEQUENCE [LARGE SCALE GENOMIC DNA]</scope>
    <source>
        <strain evidence="1 2">IFM 0406</strain>
    </source>
</reference>
<dbReference type="EMBL" id="LWGR01000016">
    <property type="protein sequence ID" value="KZM69825.1"/>
    <property type="molecule type" value="Genomic_DNA"/>
</dbReference>
<evidence type="ECO:0000313" key="2">
    <source>
        <dbReference type="Proteomes" id="UP000076512"/>
    </source>
</evidence>
<protein>
    <submittedName>
        <fullName evidence="1">Uncharacterized protein</fullName>
    </submittedName>
</protein>
<evidence type="ECO:0000313" key="1">
    <source>
        <dbReference type="EMBL" id="KZM69825.1"/>
    </source>
</evidence>
<dbReference type="Proteomes" id="UP000076512">
    <property type="component" value="Unassembled WGS sequence"/>
</dbReference>
<sequence>MSRGDFQQISDVVIGVALRMDPRRCARLNHLVVADPFVRALSDLGDLPVQRVDVAVATPLQFHDRGPCRNIVAHCPGDDLLALARRRPQIPGLTARALKPRSQFGRPAPRSAAARAAIFIHH</sequence>